<reference evidence="2 3" key="1">
    <citation type="submission" date="2024-07" db="EMBL/GenBank/DDBJ databases">
        <title>Section-level genome sequencing and comparative genomics of Aspergillus sections Usti and Cavernicolus.</title>
        <authorList>
            <consortium name="Lawrence Berkeley National Laboratory"/>
            <person name="Nybo J.L."/>
            <person name="Vesth T.C."/>
            <person name="Theobald S."/>
            <person name="Frisvad J.C."/>
            <person name="Larsen T.O."/>
            <person name="Kjaerboelling I."/>
            <person name="Rothschild-Mancinelli K."/>
            <person name="Lyhne E.K."/>
            <person name="Kogle M.E."/>
            <person name="Barry K."/>
            <person name="Clum A."/>
            <person name="Na H."/>
            <person name="Ledsgaard L."/>
            <person name="Lin J."/>
            <person name="Lipzen A."/>
            <person name="Kuo A."/>
            <person name="Riley R."/>
            <person name="Mondo S."/>
            <person name="Labutti K."/>
            <person name="Haridas S."/>
            <person name="Pangalinan J."/>
            <person name="Salamov A.A."/>
            <person name="Simmons B.A."/>
            <person name="Magnuson J.K."/>
            <person name="Chen J."/>
            <person name="Drula E."/>
            <person name="Henrissat B."/>
            <person name="Wiebenga A."/>
            <person name="Lubbers R.J."/>
            <person name="Gomes A.C."/>
            <person name="Macurrencykelacurrency M.R."/>
            <person name="Stajich J."/>
            <person name="Grigoriev I.V."/>
            <person name="Mortensen U.H."/>
            <person name="De Vries R.P."/>
            <person name="Baker S.E."/>
            <person name="Andersen M.R."/>
        </authorList>
    </citation>
    <scope>NUCLEOTIDE SEQUENCE [LARGE SCALE GENOMIC DNA]</scope>
    <source>
        <strain evidence="2 3">CBS 449.75</strain>
    </source>
</reference>
<organism evidence="2 3">
    <name type="scientific">Aspergillus lucknowensis</name>
    <dbReference type="NCBI Taxonomy" id="176173"/>
    <lineage>
        <taxon>Eukaryota</taxon>
        <taxon>Fungi</taxon>
        <taxon>Dikarya</taxon>
        <taxon>Ascomycota</taxon>
        <taxon>Pezizomycotina</taxon>
        <taxon>Eurotiomycetes</taxon>
        <taxon>Eurotiomycetidae</taxon>
        <taxon>Eurotiales</taxon>
        <taxon>Aspergillaceae</taxon>
        <taxon>Aspergillus</taxon>
        <taxon>Aspergillus subgen. Nidulantes</taxon>
    </lineage>
</organism>
<dbReference type="InterPro" id="IPR052559">
    <property type="entry name" value="V-haloperoxidase"/>
</dbReference>
<dbReference type="CDD" id="cd03398">
    <property type="entry name" value="PAP2_haloperoxidase"/>
    <property type="match status" value="1"/>
</dbReference>
<evidence type="ECO:0000256" key="1">
    <source>
        <dbReference type="SAM" id="SignalP"/>
    </source>
</evidence>
<evidence type="ECO:0000313" key="3">
    <source>
        <dbReference type="Proteomes" id="UP001610432"/>
    </source>
</evidence>
<feature type="signal peptide" evidence="1">
    <location>
        <begin position="1"/>
        <end position="16"/>
    </location>
</feature>
<keyword evidence="3" id="KW-1185">Reference proteome</keyword>
<name>A0ABR4LDS7_9EURO</name>
<proteinExistence type="predicted"/>
<dbReference type="GeneID" id="98148945"/>
<dbReference type="Gene3D" id="1.10.606.20">
    <property type="match status" value="1"/>
</dbReference>
<dbReference type="RefSeq" id="XP_070881580.1">
    <property type="nucleotide sequence ID" value="XM_071033873.1"/>
</dbReference>
<dbReference type="InterPro" id="IPR036938">
    <property type="entry name" value="PAP2/HPO_sf"/>
</dbReference>
<dbReference type="PANTHER" id="PTHR34599:SF1">
    <property type="entry name" value="PHOSPHATIDIC ACID PHOSPHATASE TYPE 2_HALOPEROXIDASE DOMAIN-CONTAINING PROTEIN"/>
    <property type="match status" value="1"/>
</dbReference>
<gene>
    <name evidence="2" type="ORF">BJX67DRAFT_385514</name>
</gene>
<dbReference type="PANTHER" id="PTHR34599">
    <property type="entry name" value="PEROXIDASE-RELATED"/>
    <property type="match status" value="1"/>
</dbReference>
<evidence type="ECO:0000313" key="2">
    <source>
        <dbReference type="EMBL" id="KAL2862601.1"/>
    </source>
</evidence>
<sequence length="415" mass="45122">MKIHVLISALAAVAQAAYPDDIVQYWADQSALLANSTTIGGLPSPASAWFPAIVHGAIYSAALSTSNESHAIQQLAVSHAAHDALSWTFHGVRLSTEIDNALRTVIPLIGIDPSSHASRRAAAIGQKAAAHVAAKRANDGINAFVDYVFGPEDPGVYQVTPGGRPLPDTPQAARIRPFGGVKDIARFRAPAPPDATGKGYEEWVVEVYEIGAVDSTKRTEDETQIAYFWVESSVAGWNRFAHAIVGSSLADDVLASAKFYAQLNYALANAAIAAWDSKFHWNHWRPVTAIHREGIWLESGRDVYDPDWEPLLRPTPSHQDYVSTHAAFGGAGSAVLKYFNGGDEIDAWFSSNVTRDDQGVLTRHFTSIDQAKEENARSRIYGGIHFTYAGDAGNDLGEAVAEETLRLFEKHWDEF</sequence>
<protein>
    <submittedName>
        <fullName evidence="2">Phosphatidic acid phosphatase type 2/haloperoxidase</fullName>
    </submittedName>
</protein>
<dbReference type="SUPFAM" id="SSF48317">
    <property type="entry name" value="Acid phosphatase/Vanadium-dependent haloperoxidase"/>
    <property type="match status" value="1"/>
</dbReference>
<comment type="caution">
    <text evidence="2">The sequence shown here is derived from an EMBL/GenBank/DDBJ whole genome shotgun (WGS) entry which is preliminary data.</text>
</comment>
<dbReference type="EMBL" id="JBFXLQ010000065">
    <property type="protein sequence ID" value="KAL2862601.1"/>
    <property type="molecule type" value="Genomic_DNA"/>
</dbReference>
<accession>A0ABR4LDS7</accession>
<keyword evidence="1" id="KW-0732">Signal</keyword>
<dbReference type="Proteomes" id="UP001610432">
    <property type="component" value="Unassembled WGS sequence"/>
</dbReference>
<feature type="chain" id="PRO_5046303272" evidence="1">
    <location>
        <begin position="17"/>
        <end position="415"/>
    </location>
</feature>